<accession>A0ABD2NHS6</accession>
<evidence type="ECO:0000313" key="1">
    <source>
        <dbReference type="EMBL" id="KAL3278074.1"/>
    </source>
</evidence>
<protein>
    <submittedName>
        <fullName evidence="1">Uncharacterized protein</fullName>
    </submittedName>
</protein>
<gene>
    <name evidence="1" type="ORF">HHI36_013418</name>
</gene>
<dbReference type="Proteomes" id="UP001516400">
    <property type="component" value="Unassembled WGS sequence"/>
</dbReference>
<dbReference type="EMBL" id="JABFTP020000103">
    <property type="protein sequence ID" value="KAL3278074.1"/>
    <property type="molecule type" value="Genomic_DNA"/>
</dbReference>
<proteinExistence type="predicted"/>
<evidence type="ECO:0000313" key="2">
    <source>
        <dbReference type="Proteomes" id="UP001516400"/>
    </source>
</evidence>
<name>A0ABD2NHS6_9CUCU</name>
<reference evidence="1 2" key="1">
    <citation type="journal article" date="2021" name="BMC Biol.">
        <title>Horizontally acquired antibacterial genes associated with adaptive radiation of ladybird beetles.</title>
        <authorList>
            <person name="Li H.S."/>
            <person name="Tang X.F."/>
            <person name="Huang Y.H."/>
            <person name="Xu Z.Y."/>
            <person name="Chen M.L."/>
            <person name="Du X.Y."/>
            <person name="Qiu B.Y."/>
            <person name="Chen P.T."/>
            <person name="Zhang W."/>
            <person name="Slipinski A."/>
            <person name="Escalona H.E."/>
            <person name="Waterhouse R.M."/>
            <person name="Zwick A."/>
            <person name="Pang H."/>
        </authorList>
    </citation>
    <scope>NUCLEOTIDE SEQUENCE [LARGE SCALE GENOMIC DNA]</scope>
    <source>
        <strain evidence="1">SYSU2018</strain>
    </source>
</reference>
<sequence>MALTIPRITKSLRNENILQKNEQQEMDMDFTKRRNRKRDRLTGRIIINNNNQERRRKSMKLVPINPQKITHHKETFRGTLKEQTKQTTETHEINEINEHLKKQLMNAVEKVDKREKKKKTKLNIKTKALMELLSGGKNERSNIWNTIKQ</sequence>
<dbReference type="AlphaFoldDB" id="A0ABD2NHS6"/>
<comment type="caution">
    <text evidence="1">The sequence shown here is derived from an EMBL/GenBank/DDBJ whole genome shotgun (WGS) entry which is preliminary data.</text>
</comment>
<organism evidence="1 2">
    <name type="scientific">Cryptolaemus montrouzieri</name>
    <dbReference type="NCBI Taxonomy" id="559131"/>
    <lineage>
        <taxon>Eukaryota</taxon>
        <taxon>Metazoa</taxon>
        <taxon>Ecdysozoa</taxon>
        <taxon>Arthropoda</taxon>
        <taxon>Hexapoda</taxon>
        <taxon>Insecta</taxon>
        <taxon>Pterygota</taxon>
        <taxon>Neoptera</taxon>
        <taxon>Endopterygota</taxon>
        <taxon>Coleoptera</taxon>
        <taxon>Polyphaga</taxon>
        <taxon>Cucujiformia</taxon>
        <taxon>Coccinelloidea</taxon>
        <taxon>Coccinellidae</taxon>
        <taxon>Scymninae</taxon>
        <taxon>Scymnini</taxon>
        <taxon>Cryptolaemus</taxon>
    </lineage>
</organism>
<keyword evidence="2" id="KW-1185">Reference proteome</keyword>